<proteinExistence type="predicted"/>
<dbReference type="EMBL" id="GHES01017787">
    <property type="protein sequence ID" value="MPA48346.1"/>
    <property type="molecule type" value="Transcribed_RNA"/>
</dbReference>
<reference evidence="1" key="1">
    <citation type="submission" date="2019-08" db="EMBL/GenBank/DDBJ databases">
        <title>Reference gene set and small RNA set construction with multiple tissues from Davidia involucrata Baill.</title>
        <authorList>
            <person name="Yang H."/>
            <person name="Zhou C."/>
            <person name="Li G."/>
            <person name="Wang J."/>
            <person name="Gao P."/>
            <person name="Wang M."/>
            <person name="Wang R."/>
            <person name="Zhao Y."/>
        </authorList>
    </citation>
    <scope>NUCLEOTIDE SEQUENCE</scope>
    <source>
        <tissue evidence="1">Mixed with DoveR01_LX</tissue>
    </source>
</reference>
<evidence type="ECO:0000313" key="1">
    <source>
        <dbReference type="EMBL" id="MPA48346.1"/>
    </source>
</evidence>
<protein>
    <submittedName>
        <fullName evidence="1">Uncharacterized protein</fullName>
    </submittedName>
</protein>
<sequence>MKSLCQTHPNPYVTLFDSFDIREVLEDESARKLLQTCTNLWLCSRSLLCGNIVTIPILSKLCIFQVIGANRMSANSTNQGLMYESKCNVFPQAPDLVDHLNDAFFCRQ</sequence>
<name>A0A5B6ZY32_DAVIN</name>
<organism evidence="1">
    <name type="scientific">Davidia involucrata</name>
    <name type="common">Dove tree</name>
    <dbReference type="NCBI Taxonomy" id="16924"/>
    <lineage>
        <taxon>Eukaryota</taxon>
        <taxon>Viridiplantae</taxon>
        <taxon>Streptophyta</taxon>
        <taxon>Embryophyta</taxon>
        <taxon>Tracheophyta</taxon>
        <taxon>Spermatophyta</taxon>
        <taxon>Magnoliopsida</taxon>
        <taxon>eudicotyledons</taxon>
        <taxon>Gunneridae</taxon>
        <taxon>Pentapetalae</taxon>
        <taxon>asterids</taxon>
        <taxon>Cornales</taxon>
        <taxon>Nyssaceae</taxon>
        <taxon>Davidia</taxon>
    </lineage>
</organism>
<accession>A0A5B6ZY32</accession>
<dbReference type="AlphaFoldDB" id="A0A5B6ZY32"/>
<gene>
    <name evidence="1" type="ORF">Din_017787</name>
</gene>